<dbReference type="Proteomes" id="UP000076865">
    <property type="component" value="Chromosome"/>
</dbReference>
<feature type="domain" description="D-isomer specific 2-hydroxyacid dehydrogenase catalytic" evidence="4">
    <location>
        <begin position="8"/>
        <end position="323"/>
    </location>
</feature>
<feature type="domain" description="D-isomer specific 2-hydroxyacid dehydrogenase NAD-binding" evidence="5">
    <location>
        <begin position="113"/>
        <end position="291"/>
    </location>
</feature>
<dbReference type="PROSITE" id="PS00065">
    <property type="entry name" value="D_2_HYDROXYACID_DH_1"/>
    <property type="match status" value="1"/>
</dbReference>
<dbReference type="InterPro" id="IPR006140">
    <property type="entry name" value="D-isomer_DH_NAD-bd"/>
</dbReference>
<dbReference type="PATRIC" id="fig|294699.3.peg.633"/>
<comment type="similarity">
    <text evidence="1 3">Belongs to the D-isomer specific 2-hydroxyacid dehydrogenase family.</text>
</comment>
<dbReference type="InterPro" id="IPR036291">
    <property type="entry name" value="NAD(P)-bd_dom_sf"/>
</dbReference>
<sequence length="332" mass="36752">MNMDKPYIFITRKLPEEVIAPLRAIGEVAMWPHDDVPVGRDVLLAEAKKADALLTMLSDRIDREVMEAGEKLKVVANMAVGFDNIDVPVATEYGVAVCNTPDVLNDTTADLTFALLLATARRLVEAAEYIKAGEWKSWSPFLLAGTDVHHKTIGIVGLGKIGQAVAKRAKGFEMNILYHNRTRNEEAERQLGVVYCTFQELLQAADFVVCLTPLTEETRHLFNRQSFRWMKKSAIFINASRGAVVDEEALYEALVAGEIAAAGLDVFTKEPVDPSHPLLSLKNVVALPHIGSASIETRKKMMERSCRNIIAVLTGETPEALVNKEWLVQKRA</sequence>
<evidence type="ECO:0000313" key="6">
    <source>
        <dbReference type="EMBL" id="ANB60992.1"/>
    </source>
</evidence>
<dbReference type="GO" id="GO:0051287">
    <property type="term" value="F:NAD binding"/>
    <property type="evidence" value="ECO:0007669"/>
    <property type="project" value="InterPro"/>
</dbReference>
<proteinExistence type="inferred from homology"/>
<dbReference type="EMBL" id="CP015438">
    <property type="protein sequence ID" value="ANB60992.1"/>
    <property type="molecule type" value="Genomic_DNA"/>
</dbReference>
<dbReference type="PANTHER" id="PTHR10996">
    <property type="entry name" value="2-HYDROXYACID DEHYDROGENASE-RELATED"/>
    <property type="match status" value="1"/>
</dbReference>
<evidence type="ECO:0000256" key="2">
    <source>
        <dbReference type="ARBA" id="ARBA00023002"/>
    </source>
</evidence>
<dbReference type="FunFam" id="3.40.50.720:FF:000462">
    <property type="entry name" value="Glyoxylate reductase (NADP+)"/>
    <property type="match status" value="1"/>
</dbReference>
<dbReference type="Pfam" id="PF00389">
    <property type="entry name" value="2-Hacid_dh"/>
    <property type="match status" value="1"/>
</dbReference>
<protein>
    <submittedName>
        <fullName evidence="6">D-isomer specific 2-hydroxyacid dehydrogenase, catalytic domain protein</fullName>
    </submittedName>
</protein>
<dbReference type="PROSITE" id="PS00671">
    <property type="entry name" value="D_2_HYDROXYACID_DH_3"/>
    <property type="match status" value="1"/>
</dbReference>
<organism evidence="6 7">
    <name type="scientific">Anoxybacteroides amylolyticum</name>
    <dbReference type="NCBI Taxonomy" id="294699"/>
    <lineage>
        <taxon>Bacteria</taxon>
        <taxon>Bacillati</taxon>
        <taxon>Bacillota</taxon>
        <taxon>Bacilli</taxon>
        <taxon>Bacillales</taxon>
        <taxon>Anoxybacillaceae</taxon>
        <taxon>Anoxybacteroides</taxon>
    </lineage>
</organism>
<dbReference type="GO" id="GO:0005829">
    <property type="term" value="C:cytosol"/>
    <property type="evidence" value="ECO:0007669"/>
    <property type="project" value="TreeGrafter"/>
</dbReference>
<evidence type="ECO:0000313" key="7">
    <source>
        <dbReference type="Proteomes" id="UP000076865"/>
    </source>
</evidence>
<evidence type="ECO:0000256" key="1">
    <source>
        <dbReference type="ARBA" id="ARBA00005854"/>
    </source>
</evidence>
<dbReference type="InterPro" id="IPR029752">
    <property type="entry name" value="D-isomer_DH_CS1"/>
</dbReference>
<keyword evidence="2 3" id="KW-0560">Oxidoreductase</keyword>
<evidence type="ECO:0000259" key="5">
    <source>
        <dbReference type="Pfam" id="PF02826"/>
    </source>
</evidence>
<dbReference type="InterPro" id="IPR006139">
    <property type="entry name" value="D-isomer_2_OHA_DH_cat_dom"/>
</dbReference>
<evidence type="ECO:0000259" key="4">
    <source>
        <dbReference type="Pfam" id="PF00389"/>
    </source>
</evidence>
<dbReference type="InterPro" id="IPR029753">
    <property type="entry name" value="D-isomer_DH_CS"/>
</dbReference>
<dbReference type="SUPFAM" id="SSF52283">
    <property type="entry name" value="Formate/glycerate dehydrogenase catalytic domain-like"/>
    <property type="match status" value="1"/>
</dbReference>
<name>A0A160F4W0_9BACL</name>
<dbReference type="CDD" id="cd05301">
    <property type="entry name" value="GDH"/>
    <property type="match status" value="1"/>
</dbReference>
<dbReference type="PANTHER" id="PTHR10996:SF283">
    <property type="entry name" value="GLYOXYLATE_HYDROXYPYRUVATE REDUCTASE B"/>
    <property type="match status" value="1"/>
</dbReference>
<dbReference type="GO" id="GO:0030267">
    <property type="term" value="F:glyoxylate reductase (NADPH) activity"/>
    <property type="evidence" value="ECO:0007669"/>
    <property type="project" value="TreeGrafter"/>
</dbReference>
<evidence type="ECO:0000256" key="3">
    <source>
        <dbReference type="RuleBase" id="RU003719"/>
    </source>
</evidence>
<dbReference type="SUPFAM" id="SSF51735">
    <property type="entry name" value="NAD(P)-binding Rossmann-fold domains"/>
    <property type="match status" value="1"/>
</dbReference>
<keyword evidence="7" id="KW-1185">Reference proteome</keyword>
<accession>A0A160F4W0</accession>
<gene>
    <name evidence="6" type="ORF">GFC30_638</name>
</gene>
<reference evidence="6 7" key="1">
    <citation type="journal article" date="2006" name="Syst. Appl. Microbiol.">
        <title>Anoxybacillus amylolyticus sp. nov., a thermophilic amylase producing bacterium isolated from Mount Rittmann (Antarctica).</title>
        <authorList>
            <person name="Poli A."/>
            <person name="Esposito E."/>
            <person name="Lama L."/>
            <person name="Orlando P."/>
            <person name="Nicolaus G."/>
            <person name="de Appolonia F."/>
            <person name="Gambacorta A."/>
            <person name="Nicolaus B."/>
        </authorList>
    </citation>
    <scope>NUCLEOTIDE SEQUENCE [LARGE SCALE GENOMIC DNA]</scope>
    <source>
        <strain evidence="6 7">DSM 15939</strain>
    </source>
</reference>
<dbReference type="Pfam" id="PF02826">
    <property type="entry name" value="2-Hacid_dh_C"/>
    <property type="match status" value="1"/>
</dbReference>
<dbReference type="Gene3D" id="3.40.50.720">
    <property type="entry name" value="NAD(P)-binding Rossmann-like Domain"/>
    <property type="match status" value="2"/>
</dbReference>
<dbReference type="InterPro" id="IPR050223">
    <property type="entry name" value="D-isomer_2-hydroxyacid_DH"/>
</dbReference>
<dbReference type="GO" id="GO:0016618">
    <property type="term" value="F:hydroxypyruvate reductase [NAD(P)H] activity"/>
    <property type="evidence" value="ECO:0007669"/>
    <property type="project" value="TreeGrafter"/>
</dbReference>
<dbReference type="KEGG" id="aamy:GFC30_638"/>
<dbReference type="AlphaFoldDB" id="A0A160F4W0"/>